<sequence length="506" mass="52317">MTTHVTNVADILADIKKAQSVAISDPRLAGVLGLEKSTFGQNASATSGLTFYDLEVGAKLLFPVLTPLRNLIPRVSGKGGIQAAWRAITGINTSGMRIGVSGGNRGGVQAISTQDYTASYKGIGIETNVDFEAQYAGQNFDDIRALAGKAGLESLMIGEELMILGGNTSVQLGTTGTATLVGSTTGGTLAAQTWSVICVALSLDALVNGSVVGGIQASITRTNADGSSDTFGGGSAQKSASATVVTTGATSSISASVAAKIGAVGYAWFWGTTGAEVLGAITTINSALITAAATGAQTAASLPAADWSQNALAFDGLLYQALKPGSNATVVVQPAGTAGTGTPLTSDSAGGIVEIDAVLKNMWDLYRLSPDTMWVNSQEALNISKKIVAGSTTAAQRFVFETVQDAIGGGIMVRTYLNRFSMQGGSVIDIKVHPNVPAGTILMTTKTLPYPLSGVGNIIQIRTRQDYYQIEWPLRSRKYEYGVYSDQVLQNFFPPSMAVITNIGNG</sequence>
<dbReference type="Proteomes" id="UP001430990">
    <property type="component" value="Chromosome"/>
</dbReference>
<dbReference type="RefSeq" id="WP_231145067.1">
    <property type="nucleotide sequence ID" value="NZ_CP088100.1"/>
</dbReference>
<name>A0ABY3QYE8_9BRAD</name>
<evidence type="ECO:0000313" key="1">
    <source>
        <dbReference type="EMBL" id="UFW91049.1"/>
    </source>
</evidence>
<accession>A0ABY3QYE8</accession>
<reference evidence="1" key="1">
    <citation type="submission" date="2021-11" db="EMBL/GenBank/DDBJ databases">
        <title>Australian commercial rhizobial inoculants.</title>
        <authorList>
            <person name="Kohlmeier M.G."/>
            <person name="O'Hara G.W."/>
            <person name="Colombi E."/>
            <person name="Ramsay J.P."/>
            <person name="Terpolilli J."/>
        </authorList>
    </citation>
    <scope>NUCLEOTIDE SEQUENCE</scope>
    <source>
        <strain evidence="1">CC829</strain>
    </source>
</reference>
<dbReference type="EMBL" id="CP088100">
    <property type="protein sequence ID" value="UFW91049.1"/>
    <property type="molecule type" value="Genomic_DNA"/>
</dbReference>
<organism evidence="1 2">
    <name type="scientific">Bradyrhizobium barranii</name>
    <dbReference type="NCBI Taxonomy" id="2992140"/>
    <lineage>
        <taxon>Bacteria</taxon>
        <taxon>Pseudomonadati</taxon>
        <taxon>Pseudomonadota</taxon>
        <taxon>Alphaproteobacteria</taxon>
        <taxon>Hyphomicrobiales</taxon>
        <taxon>Nitrobacteraceae</taxon>
        <taxon>Bradyrhizobium</taxon>
    </lineage>
</organism>
<gene>
    <name evidence="1" type="ORF">BjapCC829_21925</name>
</gene>
<protein>
    <submittedName>
        <fullName evidence="1">Uncharacterized protein</fullName>
    </submittedName>
</protein>
<keyword evidence="2" id="KW-1185">Reference proteome</keyword>
<evidence type="ECO:0000313" key="2">
    <source>
        <dbReference type="Proteomes" id="UP001430990"/>
    </source>
</evidence>
<proteinExistence type="predicted"/>